<dbReference type="EMBL" id="UZAH01030802">
    <property type="protein sequence ID" value="VDP12244.1"/>
    <property type="molecule type" value="Genomic_DNA"/>
</dbReference>
<dbReference type="WBParaSite" id="HPBE_0001861001-mRNA-1">
    <property type="protein sequence ID" value="HPBE_0001861001-mRNA-1"/>
    <property type="gene ID" value="HPBE_0001861001"/>
</dbReference>
<reference evidence="4" key="2">
    <citation type="submission" date="2019-09" db="UniProtKB">
        <authorList>
            <consortium name="WormBaseParasite"/>
        </authorList>
    </citation>
    <scope>IDENTIFICATION</scope>
</reference>
<gene>
    <name evidence="2" type="ORF">HPBE_LOCUS18609</name>
</gene>
<protein>
    <submittedName>
        <fullName evidence="4">SSD domain-containing protein</fullName>
    </submittedName>
</protein>
<evidence type="ECO:0000256" key="1">
    <source>
        <dbReference type="SAM" id="Phobius"/>
    </source>
</evidence>
<accession>A0A183G9I7</accession>
<keyword evidence="1" id="KW-0812">Transmembrane</keyword>
<feature type="transmembrane region" description="Helical" evidence="1">
    <location>
        <begin position="60"/>
        <end position="79"/>
    </location>
</feature>
<dbReference type="AlphaFoldDB" id="A0A183G9I7"/>
<accession>A0A3P8C1H4</accession>
<keyword evidence="1" id="KW-0472">Membrane</keyword>
<organism evidence="3 4">
    <name type="scientific">Heligmosomoides polygyrus</name>
    <name type="common">Parasitic roundworm</name>
    <dbReference type="NCBI Taxonomy" id="6339"/>
    <lineage>
        <taxon>Eukaryota</taxon>
        <taxon>Metazoa</taxon>
        <taxon>Ecdysozoa</taxon>
        <taxon>Nematoda</taxon>
        <taxon>Chromadorea</taxon>
        <taxon>Rhabditida</taxon>
        <taxon>Rhabditina</taxon>
        <taxon>Rhabditomorpha</taxon>
        <taxon>Strongyloidea</taxon>
        <taxon>Heligmosomidae</taxon>
        <taxon>Heligmosomoides</taxon>
    </lineage>
</organism>
<evidence type="ECO:0000313" key="2">
    <source>
        <dbReference type="EMBL" id="VDP12244.1"/>
    </source>
</evidence>
<dbReference type="OrthoDB" id="9872501at2759"/>
<evidence type="ECO:0000313" key="4">
    <source>
        <dbReference type="WBParaSite" id="HPBE_0001861001-mRNA-1"/>
    </source>
</evidence>
<sequence>MKVTDWKTRFPAAPFSSTDRETTNHKHLIKLLSSDANRRAAAALGHIPIVLLPDGYRSSGVIGAGCFLFGLLLLVLTSATPSSARLFLSHSQDEMDAFYPPLPHDTRLAYALSKGDSADTNQVLITWKAAERVRFVQ</sequence>
<dbReference type="Proteomes" id="UP000050761">
    <property type="component" value="Unassembled WGS sequence"/>
</dbReference>
<evidence type="ECO:0000313" key="3">
    <source>
        <dbReference type="Proteomes" id="UP000050761"/>
    </source>
</evidence>
<keyword evidence="1" id="KW-1133">Transmembrane helix</keyword>
<proteinExistence type="predicted"/>
<keyword evidence="3" id="KW-1185">Reference proteome</keyword>
<reference evidence="2 3" key="1">
    <citation type="submission" date="2018-11" db="EMBL/GenBank/DDBJ databases">
        <authorList>
            <consortium name="Pathogen Informatics"/>
        </authorList>
    </citation>
    <scope>NUCLEOTIDE SEQUENCE [LARGE SCALE GENOMIC DNA]</scope>
</reference>
<name>A0A183G9I7_HELPZ</name>